<protein>
    <submittedName>
        <fullName evidence="1">Uncharacterized protein</fullName>
    </submittedName>
</protein>
<organism evidence="1">
    <name type="scientific">Triticum aestivum</name>
    <name type="common">Wheat</name>
    <dbReference type="NCBI Taxonomy" id="4565"/>
    <lineage>
        <taxon>Eukaryota</taxon>
        <taxon>Viridiplantae</taxon>
        <taxon>Streptophyta</taxon>
        <taxon>Embryophyta</taxon>
        <taxon>Tracheophyta</taxon>
        <taxon>Spermatophyta</taxon>
        <taxon>Magnoliopsida</taxon>
        <taxon>Liliopsida</taxon>
        <taxon>Poales</taxon>
        <taxon>Poaceae</taxon>
        <taxon>BOP clade</taxon>
        <taxon>Pooideae</taxon>
        <taxon>Triticodae</taxon>
        <taxon>Triticeae</taxon>
        <taxon>Triticinae</taxon>
        <taxon>Triticum</taxon>
    </lineage>
</organism>
<dbReference type="AlphaFoldDB" id="A0A9R1H755"/>
<reference evidence="1" key="1">
    <citation type="journal article" date="2017" name="Gigascience">
        <title>The first near-complete assembly of the hexaploid bread wheat genome, Triticum aestivum.</title>
        <authorList>
            <person name="Zimin A.V."/>
            <person name="Puiu D."/>
            <person name="Hall R."/>
            <person name="Kingan S."/>
            <person name="Clavijo B.J."/>
            <person name="Salzberg S.L."/>
        </authorList>
    </citation>
    <scope>NUCLEOTIDE SEQUENCE</scope>
    <source>
        <tissue evidence="1">Leaf</tissue>
    </source>
</reference>
<dbReference type="Proteomes" id="UP000815260">
    <property type="component" value="Chromosome 5A"/>
</dbReference>
<evidence type="ECO:0000313" key="1">
    <source>
        <dbReference type="EMBL" id="KAF7060396.1"/>
    </source>
</evidence>
<accession>A0A9R1H755</accession>
<proteinExistence type="predicted"/>
<name>A0A9R1H755_WHEAT</name>
<comment type="caution">
    <text evidence="1">The sequence shown here is derived from an EMBL/GenBank/DDBJ whole genome shotgun (WGS) entry which is preliminary data.</text>
</comment>
<feature type="non-terminal residue" evidence="1">
    <location>
        <position position="1"/>
    </location>
</feature>
<gene>
    <name evidence="1" type="ORF">CFC21_067190</name>
</gene>
<sequence length="116" mass="12832">GVEERGLHLCVGASPEQAHGVLHHRCVAGQRDSATVNACEAELLLGHPERRPSCRGTQAAPRTSHRWWCTRRTGPCRPPVSMMCRTTLPFLPLYVDDDQVGLFCPIDDTLCHFLAS</sequence>
<dbReference type="EMBL" id="CM022223">
    <property type="protein sequence ID" value="KAF7060396.1"/>
    <property type="molecule type" value="Genomic_DNA"/>
</dbReference>
<reference evidence="1" key="2">
    <citation type="submission" date="2020-03" db="EMBL/GenBank/DDBJ databases">
        <title>The second near-complete assembly of the hexaploid bread wheat (Triticum aestivum) genome.</title>
        <authorList>
            <person name="Zimin A.V."/>
            <person name="Puiu D."/>
            <person name="Shumante A."/>
            <person name="Alonge M."/>
            <person name="Salzberg S.L."/>
        </authorList>
    </citation>
    <scope>NUCLEOTIDE SEQUENCE</scope>
    <source>
        <tissue evidence="1">Leaf</tissue>
    </source>
</reference>